<comment type="cofactor">
    <cofactor evidence="1">
        <name>[4Fe-4S] cluster</name>
        <dbReference type="ChEBI" id="CHEBI:49883"/>
    </cofactor>
</comment>
<accession>A0A6I6JRW9</accession>
<dbReference type="NCBIfam" id="TIGR04133">
    <property type="entry name" value="rSAM_w_lipo"/>
    <property type="match status" value="1"/>
</dbReference>
<evidence type="ECO:0000313" key="8">
    <source>
        <dbReference type="EMBL" id="QGY42902.1"/>
    </source>
</evidence>
<keyword evidence="9" id="KW-1185">Reference proteome</keyword>
<dbReference type="AlphaFoldDB" id="A0A6I6JRW9"/>
<dbReference type="Proteomes" id="UP000428260">
    <property type="component" value="Chromosome"/>
</dbReference>
<dbReference type="KEGG" id="mcos:GM418_04295"/>
<protein>
    <submittedName>
        <fullName evidence="8">Radical SAM protein</fullName>
    </submittedName>
</protein>
<dbReference type="InterPro" id="IPR023885">
    <property type="entry name" value="4Fe4S-binding_SPASM_dom"/>
</dbReference>
<dbReference type="Pfam" id="PF13186">
    <property type="entry name" value="SPASM"/>
    <property type="match status" value="1"/>
</dbReference>
<dbReference type="InterPro" id="IPR017200">
    <property type="entry name" value="PqqE-like"/>
</dbReference>
<feature type="domain" description="Radical SAM core" evidence="7">
    <location>
        <begin position="26"/>
        <end position="244"/>
    </location>
</feature>
<evidence type="ECO:0000256" key="6">
    <source>
        <dbReference type="ARBA" id="ARBA00023014"/>
    </source>
</evidence>
<dbReference type="SUPFAM" id="SSF102114">
    <property type="entry name" value="Radical SAM enzymes"/>
    <property type="match status" value="1"/>
</dbReference>
<evidence type="ECO:0000256" key="2">
    <source>
        <dbReference type="ARBA" id="ARBA00022485"/>
    </source>
</evidence>
<dbReference type="InterPro" id="IPR026404">
    <property type="entry name" value="rSAM_w_lipo"/>
</dbReference>
<keyword evidence="4" id="KW-0479">Metal-binding</keyword>
<dbReference type="PANTHER" id="PTHR11228:SF7">
    <property type="entry name" value="PQQA PEPTIDE CYCLASE"/>
    <property type="match status" value="1"/>
</dbReference>
<dbReference type="PROSITE" id="PS51918">
    <property type="entry name" value="RADICAL_SAM"/>
    <property type="match status" value="1"/>
</dbReference>
<gene>
    <name evidence="8" type="ORF">GM418_04295</name>
</gene>
<dbReference type="InterPro" id="IPR050377">
    <property type="entry name" value="Radical_SAM_PqqE_MftC-like"/>
</dbReference>
<keyword evidence="6" id="KW-0411">Iron-sulfur</keyword>
<dbReference type="Gene3D" id="3.20.20.70">
    <property type="entry name" value="Aldolase class I"/>
    <property type="match status" value="1"/>
</dbReference>
<keyword evidence="2" id="KW-0004">4Fe-4S</keyword>
<dbReference type="GO" id="GO:0003824">
    <property type="term" value="F:catalytic activity"/>
    <property type="evidence" value="ECO:0007669"/>
    <property type="project" value="InterPro"/>
</dbReference>
<name>A0A6I6JRW9_9BACT</name>
<dbReference type="Pfam" id="PF04055">
    <property type="entry name" value="Radical_SAM"/>
    <property type="match status" value="1"/>
</dbReference>
<dbReference type="GO" id="GO:0046872">
    <property type="term" value="F:metal ion binding"/>
    <property type="evidence" value="ECO:0007669"/>
    <property type="project" value="UniProtKB-KW"/>
</dbReference>
<dbReference type="RefSeq" id="WP_158863498.1">
    <property type="nucleotide sequence ID" value="NZ_CP046401.1"/>
</dbReference>
<dbReference type="InterPro" id="IPR007197">
    <property type="entry name" value="rSAM"/>
</dbReference>
<dbReference type="CDD" id="cd01335">
    <property type="entry name" value="Radical_SAM"/>
    <property type="match status" value="1"/>
</dbReference>
<evidence type="ECO:0000256" key="3">
    <source>
        <dbReference type="ARBA" id="ARBA00022691"/>
    </source>
</evidence>
<dbReference type="PANTHER" id="PTHR11228">
    <property type="entry name" value="RADICAL SAM DOMAIN PROTEIN"/>
    <property type="match status" value="1"/>
</dbReference>
<dbReference type="PIRSF" id="PIRSF037420">
    <property type="entry name" value="PQQ_syn_pqqE"/>
    <property type="match status" value="1"/>
</dbReference>
<sequence length="360" mass="41624">MVSDISFRKKIALELFRRYKQNEKKLHRLNYIFWECTLRCNLNCLHCGSDCKKESQVKDMPVEDFINAIDDIKEIVDPHKTMIVFAGGEPLLRKDLEVCGQQLYKREFPWGIVSNGLQLSGKRLESLLNVGMRAVTISLDGLESSHNWLRGNRNSFQQAVKSIALLSKVNGLGFDVVTCVNQKNFDELPLLKKVLLENGVKQWRLFTVFPVGRAKVHNELQLPPKQFKQLFDFIAAERKKGDVKINYGCEGFLGNYESEVRDNLFFCRAGINIASVLIDGSISACPNLRDNFVQGNIYTDSFREIWEKNYSIFRSREWLKTGECELCEYFKYCEGNGMHLRDEMGNLLFCHYKRIKEGEV</sequence>
<evidence type="ECO:0000256" key="5">
    <source>
        <dbReference type="ARBA" id="ARBA00023004"/>
    </source>
</evidence>
<dbReference type="InterPro" id="IPR013785">
    <property type="entry name" value="Aldolase_TIM"/>
</dbReference>
<evidence type="ECO:0000313" key="9">
    <source>
        <dbReference type="Proteomes" id="UP000428260"/>
    </source>
</evidence>
<evidence type="ECO:0000256" key="4">
    <source>
        <dbReference type="ARBA" id="ARBA00022723"/>
    </source>
</evidence>
<evidence type="ECO:0000259" key="7">
    <source>
        <dbReference type="PROSITE" id="PS51918"/>
    </source>
</evidence>
<organism evidence="8 9">
    <name type="scientific">Maribellus comscasis</name>
    <dbReference type="NCBI Taxonomy" id="2681766"/>
    <lineage>
        <taxon>Bacteria</taxon>
        <taxon>Pseudomonadati</taxon>
        <taxon>Bacteroidota</taxon>
        <taxon>Bacteroidia</taxon>
        <taxon>Marinilabiliales</taxon>
        <taxon>Prolixibacteraceae</taxon>
        <taxon>Maribellus</taxon>
    </lineage>
</organism>
<dbReference type="GO" id="GO:0051539">
    <property type="term" value="F:4 iron, 4 sulfur cluster binding"/>
    <property type="evidence" value="ECO:0007669"/>
    <property type="project" value="UniProtKB-KW"/>
</dbReference>
<dbReference type="NCBIfam" id="TIGR04085">
    <property type="entry name" value="rSAM_more_4Fe4S"/>
    <property type="match status" value="1"/>
</dbReference>
<dbReference type="EMBL" id="CP046401">
    <property type="protein sequence ID" value="QGY42902.1"/>
    <property type="molecule type" value="Genomic_DNA"/>
</dbReference>
<keyword evidence="3" id="KW-0949">S-adenosyl-L-methionine</keyword>
<evidence type="ECO:0000256" key="1">
    <source>
        <dbReference type="ARBA" id="ARBA00001966"/>
    </source>
</evidence>
<proteinExistence type="predicted"/>
<keyword evidence="5" id="KW-0408">Iron</keyword>
<dbReference type="SFLD" id="SFLDG01067">
    <property type="entry name" value="SPASM/twitch_domain_containing"/>
    <property type="match status" value="1"/>
</dbReference>
<dbReference type="InterPro" id="IPR058240">
    <property type="entry name" value="rSAM_sf"/>
</dbReference>
<dbReference type="SFLD" id="SFLDS00029">
    <property type="entry name" value="Radical_SAM"/>
    <property type="match status" value="1"/>
</dbReference>
<dbReference type="SFLD" id="SFLDG01386">
    <property type="entry name" value="main_SPASM_domain-containing"/>
    <property type="match status" value="1"/>
</dbReference>
<reference evidence="8 9" key="1">
    <citation type="submission" date="2019-11" db="EMBL/GenBank/DDBJ databases">
        <authorList>
            <person name="Zheng R.K."/>
            <person name="Sun C.M."/>
        </authorList>
    </citation>
    <scope>NUCLEOTIDE SEQUENCE [LARGE SCALE GENOMIC DNA]</scope>
    <source>
        <strain evidence="8 9">WC007</strain>
    </source>
</reference>